<evidence type="ECO:0000256" key="1">
    <source>
        <dbReference type="ARBA" id="ARBA00004196"/>
    </source>
</evidence>
<keyword evidence="2" id="KW-0732">Signal</keyword>
<dbReference type="Gene3D" id="1.20.1420.20">
    <property type="entry name" value="M75 peptidase, HXXE motif"/>
    <property type="match status" value="1"/>
</dbReference>
<dbReference type="PROSITE" id="PS51257">
    <property type="entry name" value="PROKAR_LIPOPROTEIN"/>
    <property type="match status" value="1"/>
</dbReference>
<reference evidence="4 5" key="1">
    <citation type="submission" date="2019-02" db="EMBL/GenBank/DDBJ databases">
        <title>Genome sequence of the sea-ice species Brumimicrobium glaciale.</title>
        <authorList>
            <person name="Bowman J.P."/>
        </authorList>
    </citation>
    <scope>NUCLEOTIDE SEQUENCE [LARGE SCALE GENOMIC DNA]</scope>
    <source>
        <strain evidence="4 5">IC156</strain>
    </source>
</reference>
<comment type="caution">
    <text evidence="4">The sequence shown here is derived from an EMBL/GenBank/DDBJ whole genome shotgun (WGS) entry which is preliminary data.</text>
</comment>
<keyword evidence="5" id="KW-1185">Reference proteome</keyword>
<organism evidence="4 5">
    <name type="scientific">Brumimicrobium glaciale</name>
    <dbReference type="NCBI Taxonomy" id="200475"/>
    <lineage>
        <taxon>Bacteria</taxon>
        <taxon>Pseudomonadati</taxon>
        <taxon>Bacteroidota</taxon>
        <taxon>Flavobacteriia</taxon>
        <taxon>Flavobacteriales</taxon>
        <taxon>Crocinitomicaceae</taxon>
        <taxon>Brumimicrobium</taxon>
    </lineage>
</organism>
<name>A0A4Q4KH71_9FLAO</name>
<proteinExistence type="predicted"/>
<sequence length="374" mass="42721">MKQLIGLFALLFLFIGCKKDVEQNFTLQKSRLKKSFFETQKTLLERVNVKVENYQDDVNFFNNLPAQFALEDCQMTWKSLYNEFLILSPYRYFSGNLDAGFKQNQNNFDLSSINYEYIDYSVNQPNGGIVSDTINYPTINQVNLISWHQVGGEKNVTLGFHAAEFLLWGEDLSLSAPGMRTNIDYQQINTVNKRRKDFFVETSTLLTSMIKEVKNDAVYKASLLSMNEDEAFAAILKGYMRFIKEDLVNRTLLKPLGSLDAKDELSDFSDNTIENIKSKLKGLRLALDGSELFAVSEESWYFMIDFITDVDEVAAKEIISSLDNAEGLINQINVDFDQALQNPMMREKLKNIAVELNNIHAVLERIVAENTTVG</sequence>
<gene>
    <name evidence="4" type="ORF">ERX46_14720</name>
</gene>
<dbReference type="RefSeq" id="WP_130094623.1">
    <property type="nucleotide sequence ID" value="NZ_SETE01000006.1"/>
</dbReference>
<dbReference type="Proteomes" id="UP000293952">
    <property type="component" value="Unassembled WGS sequence"/>
</dbReference>
<evidence type="ECO:0000259" key="3">
    <source>
        <dbReference type="Pfam" id="PF09375"/>
    </source>
</evidence>
<evidence type="ECO:0000313" key="4">
    <source>
        <dbReference type="EMBL" id="RYM32522.1"/>
    </source>
</evidence>
<dbReference type="AlphaFoldDB" id="A0A4Q4KH71"/>
<protein>
    <recommendedName>
        <fullName evidence="3">Imelysin-like domain-containing protein</fullName>
    </recommendedName>
</protein>
<dbReference type="Pfam" id="PF09375">
    <property type="entry name" value="Peptidase_M75"/>
    <property type="match status" value="1"/>
</dbReference>
<dbReference type="EMBL" id="SETE01000006">
    <property type="protein sequence ID" value="RYM32522.1"/>
    <property type="molecule type" value="Genomic_DNA"/>
</dbReference>
<comment type="subcellular location">
    <subcellularLocation>
        <location evidence="1">Cell envelope</location>
    </subcellularLocation>
</comment>
<dbReference type="OrthoDB" id="9764688at2"/>
<dbReference type="InterPro" id="IPR038352">
    <property type="entry name" value="Imelysin_sf"/>
</dbReference>
<accession>A0A4Q4KH71</accession>
<feature type="domain" description="Imelysin-like" evidence="3">
    <location>
        <begin position="50"/>
        <end position="359"/>
    </location>
</feature>
<evidence type="ECO:0000256" key="2">
    <source>
        <dbReference type="ARBA" id="ARBA00022729"/>
    </source>
</evidence>
<dbReference type="GO" id="GO:0030313">
    <property type="term" value="C:cell envelope"/>
    <property type="evidence" value="ECO:0007669"/>
    <property type="project" value="UniProtKB-SubCell"/>
</dbReference>
<evidence type="ECO:0000313" key="5">
    <source>
        <dbReference type="Proteomes" id="UP000293952"/>
    </source>
</evidence>
<dbReference type="InterPro" id="IPR018976">
    <property type="entry name" value="Imelysin-like"/>
</dbReference>